<dbReference type="OrthoDB" id="1265391at2"/>
<evidence type="ECO:0000256" key="3">
    <source>
        <dbReference type="SAM" id="SignalP"/>
    </source>
</evidence>
<dbReference type="Proteomes" id="UP000236655">
    <property type="component" value="Chromosome"/>
</dbReference>
<keyword evidence="6" id="KW-1185">Reference proteome</keyword>
<dbReference type="Pfam" id="PF02275">
    <property type="entry name" value="CBAH"/>
    <property type="match status" value="1"/>
</dbReference>
<dbReference type="InterPro" id="IPR052193">
    <property type="entry name" value="Peptidase_C59"/>
</dbReference>
<sequence length="373" mass="40632">MKKLLTAICFTSAIFNMSGANACTTLIIKDNQGGVYQGRTMEFGDGLPQMYLNYYPVGSKFVASAPAGKKPLSYTAKYAVLEAVAQIDKTNQKTAVDGINSQGLTVTVNAFGLSKGTDTKNTSNIIDADSLGQWILSQFSSVDEVKSAIVKQSIWFEPTLLMGLKFPLHIAVFDRSGKGIVIEFINGKLVVNDNPVGVMTNAPEFTWHLTNLNNYTSLSNVGNGTAKWNGETLHQFDTGGNTLGLPDDDSSTGRFVRAAFYSNFATKPDPANGVATLGKIMNKFDRIKGVTETNTASTEALANPSSTKSYPSEWTVFTTLRDLNNTTYYIRTESSLNYAQFNLNTIKNNPKPFSLPFSDLYKPDVVKQITSSN</sequence>
<evidence type="ECO:0000313" key="5">
    <source>
        <dbReference type="EMBL" id="AUR51803.1"/>
    </source>
</evidence>
<evidence type="ECO:0000256" key="1">
    <source>
        <dbReference type="ARBA" id="ARBA00006625"/>
    </source>
</evidence>
<dbReference type="Gene3D" id="3.60.60.10">
    <property type="entry name" value="Penicillin V Acylase, Chain A"/>
    <property type="match status" value="1"/>
</dbReference>
<feature type="chain" id="PRO_5014349294" evidence="3">
    <location>
        <begin position="23"/>
        <end position="373"/>
    </location>
</feature>
<organism evidence="5 6">
    <name type="scientific">Aquella oligotrophica</name>
    <dbReference type="NCBI Taxonomy" id="2067065"/>
    <lineage>
        <taxon>Bacteria</taxon>
        <taxon>Pseudomonadati</taxon>
        <taxon>Pseudomonadota</taxon>
        <taxon>Betaproteobacteria</taxon>
        <taxon>Neisseriales</taxon>
        <taxon>Neisseriaceae</taxon>
        <taxon>Aquella</taxon>
    </lineage>
</organism>
<dbReference type="RefSeq" id="WP_102951100.1">
    <property type="nucleotide sequence ID" value="NZ_CP024847.1"/>
</dbReference>
<dbReference type="KEGG" id="nba:CUN60_05670"/>
<accession>A0A2I7N5Q1</accession>
<dbReference type="GO" id="GO:0016787">
    <property type="term" value="F:hydrolase activity"/>
    <property type="evidence" value="ECO:0007669"/>
    <property type="project" value="UniProtKB-KW"/>
</dbReference>
<dbReference type="SUPFAM" id="SSF56235">
    <property type="entry name" value="N-terminal nucleophile aminohydrolases (Ntn hydrolases)"/>
    <property type="match status" value="1"/>
</dbReference>
<comment type="similarity">
    <text evidence="1">Belongs to the peptidase C59 family.</text>
</comment>
<proteinExistence type="inferred from homology"/>
<keyword evidence="3" id="KW-0732">Signal</keyword>
<feature type="domain" description="Choloylglycine hydrolase/NAAA C-terminal" evidence="4">
    <location>
        <begin position="23"/>
        <end position="345"/>
    </location>
</feature>
<name>A0A2I7N5Q1_9NEIS</name>
<reference evidence="6" key="1">
    <citation type="submission" date="2017-11" db="EMBL/GenBank/DDBJ databases">
        <authorList>
            <person name="Chan K.G."/>
            <person name="Lee L.S."/>
        </authorList>
    </citation>
    <scope>NUCLEOTIDE SEQUENCE [LARGE SCALE GENOMIC DNA]</scope>
    <source>
        <strain evidence="6">DSM 100970</strain>
    </source>
</reference>
<dbReference type="InterPro" id="IPR029055">
    <property type="entry name" value="Ntn_hydrolases_N"/>
</dbReference>
<dbReference type="PANTHER" id="PTHR35527">
    <property type="entry name" value="CHOLOYLGLYCINE HYDROLASE"/>
    <property type="match status" value="1"/>
</dbReference>
<dbReference type="InterPro" id="IPR029132">
    <property type="entry name" value="CBAH/NAAA_C"/>
</dbReference>
<evidence type="ECO:0000313" key="6">
    <source>
        <dbReference type="Proteomes" id="UP000236655"/>
    </source>
</evidence>
<keyword evidence="2 5" id="KW-0378">Hydrolase</keyword>
<evidence type="ECO:0000256" key="2">
    <source>
        <dbReference type="ARBA" id="ARBA00022801"/>
    </source>
</evidence>
<gene>
    <name evidence="5" type="ORF">CUN60_05670</name>
</gene>
<dbReference type="AlphaFoldDB" id="A0A2I7N5Q1"/>
<dbReference type="PANTHER" id="PTHR35527:SF2">
    <property type="entry name" value="HYDROLASE"/>
    <property type="match status" value="1"/>
</dbReference>
<dbReference type="EMBL" id="CP024847">
    <property type="protein sequence ID" value="AUR51803.1"/>
    <property type="molecule type" value="Genomic_DNA"/>
</dbReference>
<protein>
    <submittedName>
        <fullName evidence="5">Linear amide C-N hydrolase</fullName>
    </submittedName>
</protein>
<evidence type="ECO:0000259" key="4">
    <source>
        <dbReference type="Pfam" id="PF02275"/>
    </source>
</evidence>
<feature type="signal peptide" evidence="3">
    <location>
        <begin position="1"/>
        <end position="22"/>
    </location>
</feature>